<organism evidence="1 2">
    <name type="scientific">Rhodocollybia butyracea</name>
    <dbReference type="NCBI Taxonomy" id="206335"/>
    <lineage>
        <taxon>Eukaryota</taxon>
        <taxon>Fungi</taxon>
        <taxon>Dikarya</taxon>
        <taxon>Basidiomycota</taxon>
        <taxon>Agaricomycotina</taxon>
        <taxon>Agaricomycetes</taxon>
        <taxon>Agaricomycetidae</taxon>
        <taxon>Agaricales</taxon>
        <taxon>Marasmiineae</taxon>
        <taxon>Omphalotaceae</taxon>
        <taxon>Rhodocollybia</taxon>
    </lineage>
</organism>
<keyword evidence="2" id="KW-1185">Reference proteome</keyword>
<dbReference type="Proteomes" id="UP000772434">
    <property type="component" value="Unassembled WGS sequence"/>
</dbReference>
<gene>
    <name evidence="1" type="ORF">BDP27DRAFT_1313494</name>
</gene>
<comment type="caution">
    <text evidence="1">The sequence shown here is derived from an EMBL/GenBank/DDBJ whole genome shotgun (WGS) entry which is preliminary data.</text>
</comment>
<evidence type="ECO:0000313" key="2">
    <source>
        <dbReference type="Proteomes" id="UP000772434"/>
    </source>
</evidence>
<evidence type="ECO:0000313" key="1">
    <source>
        <dbReference type="EMBL" id="KAF9076529.1"/>
    </source>
</evidence>
<dbReference type="EMBL" id="JADNRY010000006">
    <property type="protein sequence ID" value="KAF9076529.1"/>
    <property type="molecule type" value="Genomic_DNA"/>
</dbReference>
<name>A0A9P5Q1D7_9AGAR</name>
<reference evidence="1" key="1">
    <citation type="submission" date="2020-11" db="EMBL/GenBank/DDBJ databases">
        <authorList>
            <consortium name="DOE Joint Genome Institute"/>
            <person name="Ahrendt S."/>
            <person name="Riley R."/>
            <person name="Andreopoulos W."/>
            <person name="Labutti K."/>
            <person name="Pangilinan J."/>
            <person name="Ruiz-Duenas F.J."/>
            <person name="Barrasa J.M."/>
            <person name="Sanchez-Garcia M."/>
            <person name="Camarero S."/>
            <person name="Miyauchi S."/>
            <person name="Serrano A."/>
            <person name="Linde D."/>
            <person name="Babiker R."/>
            <person name="Drula E."/>
            <person name="Ayuso-Fernandez I."/>
            <person name="Pacheco R."/>
            <person name="Padilla G."/>
            <person name="Ferreira P."/>
            <person name="Barriuso J."/>
            <person name="Kellner H."/>
            <person name="Castanera R."/>
            <person name="Alfaro M."/>
            <person name="Ramirez L."/>
            <person name="Pisabarro A.G."/>
            <person name="Kuo A."/>
            <person name="Tritt A."/>
            <person name="Lipzen A."/>
            <person name="He G."/>
            <person name="Yan M."/>
            <person name="Ng V."/>
            <person name="Cullen D."/>
            <person name="Martin F."/>
            <person name="Rosso M.-N."/>
            <person name="Henrissat B."/>
            <person name="Hibbett D."/>
            <person name="Martinez A.T."/>
            <person name="Grigoriev I.V."/>
        </authorList>
    </citation>
    <scope>NUCLEOTIDE SEQUENCE</scope>
    <source>
        <strain evidence="1">AH 40177</strain>
    </source>
</reference>
<protein>
    <submittedName>
        <fullName evidence="1">Uncharacterized protein</fullName>
    </submittedName>
</protein>
<dbReference type="OrthoDB" id="4232400at2759"/>
<dbReference type="AlphaFoldDB" id="A0A9P5Q1D7"/>
<accession>A0A9P5Q1D7</accession>
<proteinExistence type="predicted"/>
<sequence length="68" mass="8009">MSTQTKQPKDMSQDAFVKYQGFRNFPEFMLSYGLKIYNLDDVEEAKSILAGLRQAAQEQWEEENEKTR</sequence>